<keyword evidence="2" id="KW-1185">Reference proteome</keyword>
<evidence type="ECO:0000313" key="1">
    <source>
        <dbReference type="EMBL" id="EFN71386.1"/>
    </source>
</evidence>
<dbReference type="Proteomes" id="UP000000311">
    <property type="component" value="Unassembled WGS sequence"/>
</dbReference>
<reference evidence="1 2" key="1">
    <citation type="journal article" date="2010" name="Science">
        <title>Genomic comparison of the ants Camponotus floridanus and Harpegnathos saltator.</title>
        <authorList>
            <person name="Bonasio R."/>
            <person name="Zhang G."/>
            <person name="Ye C."/>
            <person name="Mutti N.S."/>
            <person name="Fang X."/>
            <person name="Qin N."/>
            <person name="Donahue G."/>
            <person name="Yang P."/>
            <person name="Li Q."/>
            <person name="Li C."/>
            <person name="Zhang P."/>
            <person name="Huang Z."/>
            <person name="Berger S.L."/>
            <person name="Reinberg D."/>
            <person name="Wang J."/>
            <person name="Liebig J."/>
        </authorList>
    </citation>
    <scope>NUCLEOTIDE SEQUENCE [LARGE SCALE GENOMIC DNA]</scope>
    <source>
        <strain evidence="2">C129</strain>
    </source>
</reference>
<accession>E2A5A5</accession>
<dbReference type="EMBL" id="GL436894">
    <property type="protein sequence ID" value="EFN71386.1"/>
    <property type="molecule type" value="Genomic_DNA"/>
</dbReference>
<sequence length="33" mass="3874">KLLMKHPLPCRADKLMAMNRLRFRVAIELLTGH</sequence>
<feature type="non-terminal residue" evidence="1">
    <location>
        <position position="33"/>
    </location>
</feature>
<dbReference type="InParanoid" id="E2A5A5"/>
<gene>
    <name evidence="1" type="ORF">EAG_06685</name>
</gene>
<organism evidence="2">
    <name type="scientific">Camponotus floridanus</name>
    <name type="common">Florida carpenter ant</name>
    <dbReference type="NCBI Taxonomy" id="104421"/>
    <lineage>
        <taxon>Eukaryota</taxon>
        <taxon>Metazoa</taxon>
        <taxon>Ecdysozoa</taxon>
        <taxon>Arthropoda</taxon>
        <taxon>Hexapoda</taxon>
        <taxon>Insecta</taxon>
        <taxon>Pterygota</taxon>
        <taxon>Neoptera</taxon>
        <taxon>Endopterygota</taxon>
        <taxon>Hymenoptera</taxon>
        <taxon>Apocrita</taxon>
        <taxon>Aculeata</taxon>
        <taxon>Formicoidea</taxon>
        <taxon>Formicidae</taxon>
        <taxon>Formicinae</taxon>
        <taxon>Camponotus</taxon>
    </lineage>
</organism>
<feature type="non-terminal residue" evidence="1">
    <location>
        <position position="1"/>
    </location>
</feature>
<protein>
    <submittedName>
        <fullName evidence="1">Uncharacterized protein</fullName>
    </submittedName>
</protein>
<evidence type="ECO:0000313" key="2">
    <source>
        <dbReference type="Proteomes" id="UP000000311"/>
    </source>
</evidence>
<name>E2A5A5_CAMFO</name>
<dbReference type="AlphaFoldDB" id="E2A5A5"/>
<proteinExistence type="predicted"/>